<dbReference type="AlphaFoldDB" id="A0A6A3G400"/>
<keyword evidence="1" id="KW-0732">Signal</keyword>
<name>A0A6A3G400_9STRA</name>
<organism evidence="2 5">
    <name type="scientific">Phytophthora rubi</name>
    <dbReference type="NCBI Taxonomy" id="129364"/>
    <lineage>
        <taxon>Eukaryota</taxon>
        <taxon>Sar</taxon>
        <taxon>Stramenopiles</taxon>
        <taxon>Oomycota</taxon>
        <taxon>Peronosporomycetes</taxon>
        <taxon>Peronosporales</taxon>
        <taxon>Peronosporaceae</taxon>
        <taxon>Phytophthora</taxon>
    </lineage>
</organism>
<proteinExistence type="predicted"/>
<evidence type="ECO:0000313" key="2">
    <source>
        <dbReference type="EMBL" id="KAE8953145.1"/>
    </source>
</evidence>
<evidence type="ECO:0000313" key="3">
    <source>
        <dbReference type="EMBL" id="KAE9261037.1"/>
    </source>
</evidence>
<evidence type="ECO:0000313" key="4">
    <source>
        <dbReference type="Proteomes" id="UP000434957"/>
    </source>
</evidence>
<accession>A0A6A3G400</accession>
<keyword evidence="4" id="KW-1185">Reference proteome</keyword>
<protein>
    <recommendedName>
        <fullName evidence="6">Secreted protein</fullName>
    </recommendedName>
</protein>
<evidence type="ECO:0000256" key="1">
    <source>
        <dbReference type="SAM" id="SignalP"/>
    </source>
</evidence>
<feature type="chain" id="PRO_5036163906" description="Secreted protein" evidence="1">
    <location>
        <begin position="30"/>
        <end position="81"/>
    </location>
</feature>
<dbReference type="Proteomes" id="UP000434957">
    <property type="component" value="Unassembled WGS sequence"/>
</dbReference>
<dbReference type="EMBL" id="QXFU01010851">
    <property type="protein sequence ID" value="KAE8953145.1"/>
    <property type="molecule type" value="Genomic_DNA"/>
</dbReference>
<comment type="caution">
    <text evidence="2">The sequence shown here is derived from an EMBL/GenBank/DDBJ whole genome shotgun (WGS) entry which is preliminary data.</text>
</comment>
<reference evidence="2 5" key="1">
    <citation type="submission" date="2018-09" db="EMBL/GenBank/DDBJ databases">
        <title>Genomic investigation of the strawberry pathogen Phytophthora fragariae indicates pathogenicity is determined by transcriptional variation in three key races.</title>
        <authorList>
            <person name="Adams T.M."/>
            <person name="Armitage A.D."/>
            <person name="Sobczyk M.K."/>
            <person name="Bates H.J."/>
            <person name="Dunwell J.M."/>
            <person name="Nellist C.F."/>
            <person name="Harrison R.J."/>
        </authorList>
    </citation>
    <scope>NUCLEOTIDE SEQUENCE [LARGE SCALE GENOMIC DNA]</scope>
    <source>
        <strain evidence="2 5">SCRP324</strain>
        <strain evidence="3 4">SCRP333</strain>
    </source>
</reference>
<gene>
    <name evidence="2" type="ORF">PR002_g32469</name>
    <name evidence="3" type="ORF">PR003_g34103</name>
</gene>
<dbReference type="Proteomes" id="UP000435112">
    <property type="component" value="Unassembled WGS sequence"/>
</dbReference>
<dbReference type="EMBL" id="QXFT01010707">
    <property type="protein sequence ID" value="KAE9261037.1"/>
    <property type="molecule type" value="Genomic_DNA"/>
</dbReference>
<evidence type="ECO:0000313" key="5">
    <source>
        <dbReference type="Proteomes" id="UP000435112"/>
    </source>
</evidence>
<feature type="signal peptide" evidence="1">
    <location>
        <begin position="1"/>
        <end position="29"/>
    </location>
</feature>
<sequence length="81" mass="8986">MVAAASFIALNRLMCSLVIFCALQRLGRCCSHRPSGFCRSVLETCIIQHRCIVACTIHDKRTLAPKKMTDAPEGTPATYRM</sequence>
<evidence type="ECO:0008006" key="6">
    <source>
        <dbReference type="Google" id="ProtNLM"/>
    </source>
</evidence>